<keyword evidence="1" id="KW-0547">Nucleotide-binding</keyword>
<reference evidence="5 6" key="2">
    <citation type="submission" date="2018-12" db="EMBL/GenBank/DDBJ databases">
        <title>Nakamurella antarcticus sp. nov., isolated from Antarctica South Shetland Islands soil.</title>
        <authorList>
            <person name="Peng F."/>
        </authorList>
    </citation>
    <scope>NUCLEOTIDE SEQUENCE [LARGE SCALE GENOMIC DNA]</scope>
    <source>
        <strain evidence="5 6">S14-144</strain>
    </source>
</reference>
<dbReference type="EMBL" id="CP034170">
    <property type="protein sequence ID" value="AZI57336.1"/>
    <property type="molecule type" value="Genomic_DNA"/>
</dbReference>
<dbReference type="OrthoDB" id="3239744at2"/>
<dbReference type="PROSITE" id="PS00211">
    <property type="entry name" value="ABC_TRANSPORTER_1"/>
    <property type="match status" value="2"/>
</dbReference>
<sequence>MATAANLVNLEAVTVNLVHRTLLDRISLGVQTGDRIGVLGLNGSGKTTLLQVLAGLKQPDSGRVATGRGTRVEVVTQKSALAPGSTVKDIALGSFGDAEHAWASDSSVRSVLDGLGLGGIGLDSPVDSLSGGERRRVALAAALVTDADLLILDEPTNHLDIEGVAWLASHLVARKGALVVVTHDRWFLDAVATLTWEVVDGDVHIREGGYSDWVFARAERLRLSDAAEERRQNLARKELAWLRRGAPARTSKPKYRIEAAEVLIADVPPPRNTVELQAFARRRLGKDVLDAEGITAGVIALDGNERILLDDVTWLIGPGDRFGIVGVNGSGKSTLLKVLLGLHPTKSGIIKRGQTVRIGYLSQEVHELPTQMRLIEAVTEVARMVNLGGKDLTAGQLCERFGFTNEQQWTRVGELSGGERRRLQMLRILMDEPNVLVLDEPTNDLDTDTLLALEDLLDAWPGTLLVVSHDRYLIERVCDNVVALMGDGKISQLVGGVEEYLRRREGMAGMQVRVSAGAAPEPAGPGLDAAAKRLLRKDLQKLEKRLESLDRKETELLGKLAVVGADYAKAAELNAELALTRTGKDETEIEWMAVSEQLESD</sequence>
<dbReference type="InterPro" id="IPR027417">
    <property type="entry name" value="P-loop_NTPase"/>
</dbReference>
<protein>
    <submittedName>
        <fullName evidence="5">ABC transporter ATP-binding protein</fullName>
    </submittedName>
</protein>
<feature type="coiled-coil region" evidence="3">
    <location>
        <begin position="532"/>
        <end position="559"/>
    </location>
</feature>
<dbReference type="AlphaFoldDB" id="A0A3G8ZTG6"/>
<name>A0A3G8ZTG6_9ACTN</name>
<evidence type="ECO:0000313" key="5">
    <source>
        <dbReference type="EMBL" id="AZI57336.1"/>
    </source>
</evidence>
<feature type="domain" description="ABC transporter" evidence="4">
    <location>
        <begin position="8"/>
        <end position="227"/>
    </location>
</feature>
<evidence type="ECO:0000256" key="2">
    <source>
        <dbReference type="ARBA" id="ARBA00022840"/>
    </source>
</evidence>
<keyword evidence="2 5" id="KW-0067">ATP-binding</keyword>
<dbReference type="InterPro" id="IPR003593">
    <property type="entry name" value="AAA+_ATPase"/>
</dbReference>
<gene>
    <name evidence="5" type="ORF">EH165_03335</name>
</gene>
<proteinExistence type="predicted"/>
<evidence type="ECO:0000313" key="6">
    <source>
        <dbReference type="Proteomes" id="UP000268084"/>
    </source>
</evidence>
<dbReference type="Proteomes" id="UP000268084">
    <property type="component" value="Chromosome"/>
</dbReference>
<dbReference type="KEGG" id="nak:EH165_03335"/>
<dbReference type="PANTHER" id="PTHR42855">
    <property type="entry name" value="ABC TRANSPORTER ATP-BINDING SUBUNIT"/>
    <property type="match status" value="1"/>
</dbReference>
<dbReference type="RefSeq" id="WP_124798021.1">
    <property type="nucleotide sequence ID" value="NZ_CP034170.1"/>
</dbReference>
<dbReference type="Pfam" id="PF00005">
    <property type="entry name" value="ABC_tran"/>
    <property type="match status" value="2"/>
</dbReference>
<dbReference type="Gene3D" id="3.40.50.300">
    <property type="entry name" value="P-loop containing nucleotide triphosphate hydrolases"/>
    <property type="match status" value="2"/>
</dbReference>
<feature type="domain" description="ABC transporter" evidence="4">
    <location>
        <begin position="289"/>
        <end position="512"/>
    </location>
</feature>
<dbReference type="SMART" id="SM00382">
    <property type="entry name" value="AAA"/>
    <property type="match status" value="2"/>
</dbReference>
<dbReference type="CDD" id="cd03221">
    <property type="entry name" value="ABCF_EF-3"/>
    <property type="match status" value="2"/>
</dbReference>
<dbReference type="InterPro" id="IPR017871">
    <property type="entry name" value="ABC_transporter-like_CS"/>
</dbReference>
<organism evidence="5 6">
    <name type="scientific">Nakamurella antarctica</name>
    <dbReference type="NCBI Taxonomy" id="1902245"/>
    <lineage>
        <taxon>Bacteria</taxon>
        <taxon>Bacillati</taxon>
        <taxon>Actinomycetota</taxon>
        <taxon>Actinomycetes</taxon>
        <taxon>Nakamurellales</taxon>
        <taxon>Nakamurellaceae</taxon>
        <taxon>Nakamurella</taxon>
    </lineage>
</organism>
<dbReference type="SUPFAM" id="SSF52540">
    <property type="entry name" value="P-loop containing nucleoside triphosphate hydrolases"/>
    <property type="match status" value="2"/>
</dbReference>
<evidence type="ECO:0000256" key="3">
    <source>
        <dbReference type="SAM" id="Coils"/>
    </source>
</evidence>
<dbReference type="PANTHER" id="PTHR42855:SF1">
    <property type="entry name" value="ABC TRANSPORTER DOMAIN-CONTAINING PROTEIN"/>
    <property type="match status" value="1"/>
</dbReference>
<dbReference type="InterPro" id="IPR003439">
    <property type="entry name" value="ABC_transporter-like_ATP-bd"/>
</dbReference>
<dbReference type="GO" id="GO:0016887">
    <property type="term" value="F:ATP hydrolysis activity"/>
    <property type="evidence" value="ECO:0007669"/>
    <property type="project" value="InterPro"/>
</dbReference>
<keyword evidence="6" id="KW-1185">Reference proteome</keyword>
<dbReference type="GO" id="GO:0005524">
    <property type="term" value="F:ATP binding"/>
    <property type="evidence" value="ECO:0007669"/>
    <property type="project" value="UniProtKB-KW"/>
</dbReference>
<reference evidence="5 6" key="1">
    <citation type="submission" date="2018-11" db="EMBL/GenBank/DDBJ databases">
        <authorList>
            <person name="Da X."/>
        </authorList>
    </citation>
    <scope>NUCLEOTIDE SEQUENCE [LARGE SCALE GENOMIC DNA]</scope>
    <source>
        <strain evidence="5 6">S14-144</strain>
    </source>
</reference>
<evidence type="ECO:0000256" key="1">
    <source>
        <dbReference type="ARBA" id="ARBA00022741"/>
    </source>
</evidence>
<evidence type="ECO:0000259" key="4">
    <source>
        <dbReference type="PROSITE" id="PS50893"/>
    </source>
</evidence>
<dbReference type="PROSITE" id="PS50893">
    <property type="entry name" value="ABC_TRANSPORTER_2"/>
    <property type="match status" value="2"/>
</dbReference>
<keyword evidence="3" id="KW-0175">Coiled coil</keyword>
<accession>A0A3G8ZTG6</accession>
<dbReference type="InterPro" id="IPR051309">
    <property type="entry name" value="ABCF_ATPase"/>
</dbReference>